<sequence length="119" mass="12489">MKTIHYDNTAILTSDDVADAVIEYAAALSGGDRADTVAVPSVAPDGTMTTTKILIGPSSEVVVEDAEEDELELENDEFVARLRAAARTFGHDTVIHADTRSDLTAGHDEPTPPAGQPGV</sequence>
<dbReference type="Proteomes" id="UP000681794">
    <property type="component" value="Chromosome"/>
</dbReference>
<keyword evidence="2" id="KW-1185">Reference proteome</keyword>
<protein>
    <submittedName>
        <fullName evidence="1">Uncharacterized protein</fullName>
    </submittedName>
</protein>
<dbReference type="EMBL" id="CP076544">
    <property type="protein sequence ID" value="QWS33714.1"/>
    <property type="molecule type" value="Genomic_DNA"/>
</dbReference>
<evidence type="ECO:0000313" key="2">
    <source>
        <dbReference type="Proteomes" id="UP000681794"/>
    </source>
</evidence>
<evidence type="ECO:0000313" key="1">
    <source>
        <dbReference type="EMBL" id="QWS33714.1"/>
    </source>
</evidence>
<name>A0ACD1E4B7_9MICO</name>
<proteinExistence type="predicted"/>
<organism evidence="1 2">
    <name type="scientific">Curtobacterium aetherium</name>
    <dbReference type="NCBI Taxonomy" id="2841594"/>
    <lineage>
        <taxon>Bacteria</taxon>
        <taxon>Bacillati</taxon>
        <taxon>Actinomycetota</taxon>
        <taxon>Actinomycetes</taxon>
        <taxon>Micrococcales</taxon>
        <taxon>Microbacteriaceae</taxon>
        <taxon>Curtobacterium</taxon>
    </lineage>
</organism>
<reference evidence="1" key="1">
    <citation type="submission" date="2021-06" db="EMBL/GenBank/DDBJ databases">
        <authorList>
            <person name="Ellington A.J."/>
            <person name="Bryan N.C."/>
            <person name="Christner B.C."/>
            <person name="Reisch C.R."/>
        </authorList>
    </citation>
    <scope>NUCLEOTIDE SEQUENCE</scope>
    <source>
        <strain evidence="1">L6-1</strain>
    </source>
</reference>
<gene>
    <name evidence="1" type="ORF">KM842_00350</name>
</gene>
<accession>A0ACD1E4B7</accession>